<name>G7YQL7_CLOSI</name>
<dbReference type="AlphaFoldDB" id="G7YQL7"/>
<proteinExistence type="predicted"/>
<reference evidence="1" key="1">
    <citation type="journal article" date="2011" name="Genome Biol.">
        <title>The draft genome of the carcinogenic human liver fluke Clonorchis sinensis.</title>
        <authorList>
            <person name="Wang X."/>
            <person name="Chen W."/>
            <person name="Huang Y."/>
            <person name="Sun J."/>
            <person name="Men J."/>
            <person name="Liu H."/>
            <person name="Luo F."/>
            <person name="Guo L."/>
            <person name="Lv X."/>
            <person name="Deng C."/>
            <person name="Zhou C."/>
            <person name="Fan Y."/>
            <person name="Li X."/>
            <person name="Huang L."/>
            <person name="Hu Y."/>
            <person name="Liang C."/>
            <person name="Hu X."/>
            <person name="Xu J."/>
            <person name="Yu X."/>
        </authorList>
    </citation>
    <scope>NUCLEOTIDE SEQUENCE [LARGE SCALE GENOMIC DNA]</scope>
    <source>
        <strain evidence="1">Henan</strain>
    </source>
</reference>
<keyword evidence="2" id="KW-1185">Reference proteome</keyword>
<gene>
    <name evidence="1" type="ORF">CLF_107449</name>
</gene>
<reference key="2">
    <citation type="submission" date="2011-10" db="EMBL/GenBank/DDBJ databases">
        <title>The genome and transcriptome sequence of Clonorchis sinensis provide insights into the carcinogenic liver fluke.</title>
        <authorList>
            <person name="Wang X."/>
            <person name="Huang Y."/>
            <person name="Chen W."/>
            <person name="Liu H."/>
            <person name="Guo L."/>
            <person name="Chen Y."/>
            <person name="Luo F."/>
            <person name="Zhou W."/>
            <person name="Sun J."/>
            <person name="Mao Q."/>
            <person name="Liang P."/>
            <person name="Zhou C."/>
            <person name="Tian Y."/>
            <person name="Men J."/>
            <person name="Lv X."/>
            <person name="Huang L."/>
            <person name="Zhou J."/>
            <person name="Hu Y."/>
            <person name="Li R."/>
            <person name="Zhang F."/>
            <person name="Lei H."/>
            <person name="Li X."/>
            <person name="Hu X."/>
            <person name="Liang C."/>
            <person name="Xu J."/>
            <person name="Wu Z."/>
            <person name="Yu X."/>
        </authorList>
    </citation>
    <scope>NUCLEOTIDE SEQUENCE</scope>
    <source>
        <strain>Henan</strain>
    </source>
</reference>
<dbReference type="Proteomes" id="UP000008909">
    <property type="component" value="Unassembled WGS sequence"/>
</dbReference>
<dbReference type="EMBL" id="DF143984">
    <property type="protein sequence ID" value="GAA55247.1"/>
    <property type="molecule type" value="Genomic_DNA"/>
</dbReference>
<accession>G7YQL7</accession>
<protein>
    <submittedName>
        <fullName evidence="1">Uncharacterized protein</fullName>
    </submittedName>
</protein>
<organism evidence="1 2">
    <name type="scientific">Clonorchis sinensis</name>
    <name type="common">Chinese liver fluke</name>
    <dbReference type="NCBI Taxonomy" id="79923"/>
    <lineage>
        <taxon>Eukaryota</taxon>
        <taxon>Metazoa</taxon>
        <taxon>Spiralia</taxon>
        <taxon>Lophotrochozoa</taxon>
        <taxon>Platyhelminthes</taxon>
        <taxon>Trematoda</taxon>
        <taxon>Digenea</taxon>
        <taxon>Opisthorchiida</taxon>
        <taxon>Opisthorchiata</taxon>
        <taxon>Opisthorchiidae</taxon>
        <taxon>Clonorchis</taxon>
    </lineage>
</organism>
<evidence type="ECO:0000313" key="1">
    <source>
        <dbReference type="EMBL" id="GAA55247.1"/>
    </source>
</evidence>
<feature type="non-terminal residue" evidence="1">
    <location>
        <position position="572"/>
    </location>
</feature>
<evidence type="ECO:0000313" key="2">
    <source>
        <dbReference type="Proteomes" id="UP000008909"/>
    </source>
</evidence>
<sequence>MRISGGSTVQYPNVLQLATKGRTTDEIEIISCLFAEINVYVQPGRDTIAFLDRHPPGAGMDVLMSKIRNLLTSKLIGKGRHVSTAFQAFVTHDNWKMIHFRASFLTILPTSEMAFPEEWKLRIQGVIDSITIADGCGSNFQLPLVPDQRECQTVFVFSVSMQVFPVSWFDIPMVDSRRPIARMGYWSSVFSGAQFGSSQTRWLIDGFKLIRKKLQMDIRVNDFGPDKWSTLGECDVLAHVIHSIRSDSYECYPHNRKIAPNDDLYVRVKVKFSKRAISTFVEGEYSELDFVRLLKKRRDNMAFSVYTYEDKATDALVRISKITEYWDEAHPWTVPLRVAAKLQHSPRKIMNVRWRRVDKYPTGPAALRAIGCDVDFLVHQPMIISYRGICFPQSVKAVIGQGLSKVTVSDLCLLAIVGSLRTYDTFMRGILEIMLTSSRKQNNVCMVPCFHHYAVQITSECIIQNKDDEPQVKSDAITSSFGADCQDDLVKTVLRVKLQPFRQELPVKSCLRFRLHHSDFGMEKALSSANDDLLVGFLSYCNALYRHKTLVVRLLKILQQPTSIFAILGADQ</sequence>